<comment type="caution">
    <text evidence="2">The sequence shown here is derived from an EMBL/GenBank/DDBJ whole genome shotgun (WGS) entry which is preliminary data.</text>
</comment>
<dbReference type="AlphaFoldDB" id="A0A5A7PAH4"/>
<gene>
    <name evidence="2" type="ORF">STAS_05421</name>
</gene>
<dbReference type="OrthoDB" id="1714785at2759"/>
<keyword evidence="3" id="KW-1185">Reference proteome</keyword>
<name>A0A5A7PAH4_STRAF</name>
<reference evidence="3" key="1">
    <citation type="journal article" date="2019" name="Curr. Biol.">
        <title>Genome Sequence of Striga asiatica Provides Insight into the Evolution of Plant Parasitism.</title>
        <authorList>
            <person name="Yoshida S."/>
            <person name="Kim S."/>
            <person name="Wafula E.K."/>
            <person name="Tanskanen J."/>
            <person name="Kim Y.M."/>
            <person name="Honaas L."/>
            <person name="Yang Z."/>
            <person name="Spallek T."/>
            <person name="Conn C.E."/>
            <person name="Ichihashi Y."/>
            <person name="Cheong K."/>
            <person name="Cui S."/>
            <person name="Der J.P."/>
            <person name="Gundlach H."/>
            <person name="Jiao Y."/>
            <person name="Hori C."/>
            <person name="Ishida J.K."/>
            <person name="Kasahara H."/>
            <person name="Kiba T."/>
            <person name="Kim M.S."/>
            <person name="Koo N."/>
            <person name="Laohavisit A."/>
            <person name="Lee Y.H."/>
            <person name="Lumba S."/>
            <person name="McCourt P."/>
            <person name="Mortimer J.C."/>
            <person name="Mutuku J.M."/>
            <person name="Nomura T."/>
            <person name="Sasaki-Sekimoto Y."/>
            <person name="Seto Y."/>
            <person name="Wang Y."/>
            <person name="Wakatake T."/>
            <person name="Sakakibara H."/>
            <person name="Demura T."/>
            <person name="Yamaguchi S."/>
            <person name="Yoneyama K."/>
            <person name="Manabe R.I."/>
            <person name="Nelson D.C."/>
            <person name="Schulman A.H."/>
            <person name="Timko M.P."/>
            <person name="dePamphilis C.W."/>
            <person name="Choi D."/>
            <person name="Shirasu K."/>
        </authorList>
    </citation>
    <scope>NUCLEOTIDE SEQUENCE [LARGE SCALE GENOMIC DNA]</scope>
    <source>
        <strain evidence="3">cv. UVA1</strain>
    </source>
</reference>
<evidence type="ECO:0000313" key="3">
    <source>
        <dbReference type="Proteomes" id="UP000325081"/>
    </source>
</evidence>
<feature type="domain" description="ADF-H" evidence="1">
    <location>
        <begin position="86"/>
        <end position="152"/>
    </location>
</feature>
<evidence type="ECO:0000313" key="2">
    <source>
        <dbReference type="EMBL" id="GER29546.1"/>
    </source>
</evidence>
<dbReference type="InterPro" id="IPR002108">
    <property type="entry name" value="ADF-H"/>
</dbReference>
<evidence type="ECO:0000259" key="1">
    <source>
        <dbReference type="PROSITE" id="PS51263"/>
    </source>
</evidence>
<organism evidence="2 3">
    <name type="scientific">Striga asiatica</name>
    <name type="common">Asiatic witchweed</name>
    <name type="synonym">Buchnera asiatica</name>
    <dbReference type="NCBI Taxonomy" id="4170"/>
    <lineage>
        <taxon>Eukaryota</taxon>
        <taxon>Viridiplantae</taxon>
        <taxon>Streptophyta</taxon>
        <taxon>Embryophyta</taxon>
        <taxon>Tracheophyta</taxon>
        <taxon>Spermatophyta</taxon>
        <taxon>Magnoliopsida</taxon>
        <taxon>eudicotyledons</taxon>
        <taxon>Gunneridae</taxon>
        <taxon>Pentapetalae</taxon>
        <taxon>asterids</taxon>
        <taxon>lamiids</taxon>
        <taxon>Lamiales</taxon>
        <taxon>Orobanchaceae</taxon>
        <taxon>Buchnereae</taxon>
        <taxon>Striga</taxon>
    </lineage>
</organism>
<sequence length="152" mass="17815">MFVMQVCFSLFPDALSYKDCVSGALFWWCSDRRGYRFRRYLPEYSSFVMLADGLIALNMEKTLVKLVDKVMVKAEFLDREAMVMVFLRIRNFTAGLAAFGRILDSRRTRKRFIVFKIEQKQKQVIVEKVSEPAQNYEDFTASLLADMLFTTK</sequence>
<accession>A0A5A7PAH4</accession>
<dbReference type="GO" id="GO:0003779">
    <property type="term" value="F:actin binding"/>
    <property type="evidence" value="ECO:0007669"/>
    <property type="project" value="InterPro"/>
</dbReference>
<dbReference type="Proteomes" id="UP000325081">
    <property type="component" value="Unassembled WGS sequence"/>
</dbReference>
<proteinExistence type="predicted"/>
<dbReference type="EMBL" id="BKCP01003891">
    <property type="protein sequence ID" value="GER29546.1"/>
    <property type="molecule type" value="Genomic_DNA"/>
</dbReference>
<dbReference type="PROSITE" id="PS51263">
    <property type="entry name" value="ADF_H"/>
    <property type="match status" value="1"/>
</dbReference>
<dbReference type="Gene3D" id="3.40.20.10">
    <property type="entry name" value="Severin"/>
    <property type="match status" value="1"/>
</dbReference>
<protein>
    <submittedName>
        <fullName evidence="2">Actin depolymerizing factor</fullName>
    </submittedName>
</protein>
<dbReference type="InterPro" id="IPR029006">
    <property type="entry name" value="ADF-H/Gelsolin-like_dom_sf"/>
</dbReference>